<evidence type="ECO:0000313" key="2">
    <source>
        <dbReference type="WBParaSite" id="JU765_v2.g2607.t1"/>
    </source>
</evidence>
<dbReference type="WBParaSite" id="JU765_v2.g2607.t1">
    <property type="protein sequence ID" value="JU765_v2.g2607.t1"/>
    <property type="gene ID" value="JU765_v2.g2607"/>
</dbReference>
<proteinExistence type="predicted"/>
<accession>A0AC34R1V3</accession>
<protein>
    <submittedName>
        <fullName evidence="2">Fibrinogen C-terminal domain-containing protein</fullName>
    </submittedName>
</protein>
<reference evidence="2" key="1">
    <citation type="submission" date="2025-08" db="UniProtKB">
        <authorList>
            <consortium name="WormBaseParasite"/>
        </authorList>
    </citation>
    <scope>IDENTIFICATION</scope>
</reference>
<name>A0AC34R1V3_9BILA</name>
<organism evidence="1 2">
    <name type="scientific">Panagrolaimus sp. JU765</name>
    <dbReference type="NCBI Taxonomy" id="591449"/>
    <lineage>
        <taxon>Eukaryota</taxon>
        <taxon>Metazoa</taxon>
        <taxon>Ecdysozoa</taxon>
        <taxon>Nematoda</taxon>
        <taxon>Chromadorea</taxon>
        <taxon>Rhabditida</taxon>
        <taxon>Tylenchina</taxon>
        <taxon>Panagrolaimomorpha</taxon>
        <taxon>Panagrolaimoidea</taxon>
        <taxon>Panagrolaimidae</taxon>
        <taxon>Panagrolaimus</taxon>
    </lineage>
</organism>
<evidence type="ECO:0000313" key="1">
    <source>
        <dbReference type="Proteomes" id="UP000887576"/>
    </source>
</evidence>
<sequence>TFQEYEDGFGDPASKASWLGLNRLHLMTNQTATSLRVIIESCPFGSIPDQITECTYPVFSVYSADYQYAVDIPQLCTNGNDSNPRYDGWVRWPTDQLGPKFVAYNNDDTKFNCSNEYKSTGWWFYADDGSLCGAANLNGVRFPCGTTTVYSGYLTWHYDPVENAYMYLRPKGFPNYDQPDEI</sequence>
<dbReference type="Proteomes" id="UP000887576">
    <property type="component" value="Unplaced"/>
</dbReference>